<dbReference type="InterPro" id="IPR016181">
    <property type="entry name" value="Acyl_CoA_acyltransferase"/>
</dbReference>
<dbReference type="SUPFAM" id="SSF55729">
    <property type="entry name" value="Acyl-CoA N-acyltransferases (Nat)"/>
    <property type="match status" value="1"/>
</dbReference>
<evidence type="ECO:0000259" key="1">
    <source>
        <dbReference type="Pfam" id="PF13480"/>
    </source>
</evidence>
<evidence type="ECO:0000313" key="2">
    <source>
        <dbReference type="EMBL" id="VAW92811.1"/>
    </source>
</evidence>
<name>A0A3B0ZMC6_9ZZZZ</name>
<dbReference type="Gene3D" id="3.40.630.30">
    <property type="match status" value="1"/>
</dbReference>
<organism evidence="2">
    <name type="scientific">hydrothermal vent metagenome</name>
    <dbReference type="NCBI Taxonomy" id="652676"/>
    <lineage>
        <taxon>unclassified sequences</taxon>
        <taxon>metagenomes</taxon>
        <taxon>ecological metagenomes</taxon>
    </lineage>
</organism>
<gene>
    <name evidence="2" type="ORF">MNBD_GAMMA23-374</name>
</gene>
<sequence length="368" mass="43222">MHVEKITDTDRFLDFRIQWNQLLSTRKTKPLPLTHEWMSAWWKSFGSNRKLHICCVYEDDRLLAIAPFFKGKTTYRGVPVTTLSLMANGHSPYCDVIFDSTLDSETTSKIMDLLVTINTENIMVFAKIPETSQTYSYLVSKPHVHGHRYGVKDSLVTPIIKINSNWDEYFKLRTRKFRKNINNKINKFHKEKDFIITRETIKSHSHSTLNEVVEISKHSWKTKINNDLGANTASREFLFGLVDTFAADNSIQVWIMRKAGIPVAYEFHLVFDNVVYPLRADYHDDFRKYSPGSVLEYTALKTLFEEQEVYEYNSCADNYWYLNNWANEVRKQFSIEVFENSVKALMLHSLEFRAIPLLRVVRDKIHQH</sequence>
<protein>
    <recommendedName>
        <fullName evidence="1">BioF2-like acetyltransferase domain-containing protein</fullName>
    </recommendedName>
</protein>
<feature type="domain" description="BioF2-like acetyltransferase" evidence="1">
    <location>
        <begin position="175"/>
        <end position="313"/>
    </location>
</feature>
<dbReference type="AlphaFoldDB" id="A0A3B0ZMC6"/>
<proteinExistence type="predicted"/>
<dbReference type="Pfam" id="PF13480">
    <property type="entry name" value="Acetyltransf_6"/>
    <property type="match status" value="1"/>
</dbReference>
<dbReference type="EMBL" id="UOFT01000028">
    <property type="protein sequence ID" value="VAW92811.1"/>
    <property type="molecule type" value="Genomic_DNA"/>
</dbReference>
<reference evidence="2" key="1">
    <citation type="submission" date="2018-06" db="EMBL/GenBank/DDBJ databases">
        <authorList>
            <person name="Zhirakovskaya E."/>
        </authorList>
    </citation>
    <scope>NUCLEOTIDE SEQUENCE</scope>
</reference>
<accession>A0A3B0ZMC6</accession>
<dbReference type="InterPro" id="IPR038740">
    <property type="entry name" value="BioF2-like_GNAT_dom"/>
</dbReference>